<gene>
    <name evidence="1" type="ORF">JIP62_06500</name>
</gene>
<dbReference type="EMBL" id="CP067977">
    <property type="protein sequence ID" value="QQQ19733.1"/>
    <property type="molecule type" value="Genomic_DNA"/>
</dbReference>
<accession>A0ABX7BQ59</accession>
<dbReference type="RefSeq" id="WP_201104104.1">
    <property type="nucleotide sequence ID" value="NZ_CP067977.1"/>
</dbReference>
<sequence>MRLPVAQPLQMTLFPRDEENLIATVVFEAVPFDFVRRLVANLRPGAIFDLRVSPRFDYGGATRRAVVDWFKSSGALYYDLSGEIGVLRKHDARLNPVFVGEAVRDRVIPLTNQGRSLIFLIDERNDTPSYVEALLDGVAPDRNEWNWMRVGGANQVLV</sequence>
<name>A0ABX7BQ59_9CAUL</name>
<reference evidence="1 2" key="1">
    <citation type="submission" date="2021-01" db="EMBL/GenBank/DDBJ databases">
        <title>Brevundimonas vitis sp. nov., an bacterium isolated from grape (Vitis vinifera).</title>
        <authorList>
            <person name="Jiang L."/>
            <person name="Lee J."/>
        </authorList>
    </citation>
    <scope>NUCLEOTIDE SEQUENCE [LARGE SCALE GENOMIC DNA]</scope>
    <source>
        <strain evidence="1 2">GRTSA-9</strain>
    </source>
</reference>
<protein>
    <submittedName>
        <fullName evidence="1">Uncharacterized protein</fullName>
    </submittedName>
</protein>
<proteinExistence type="predicted"/>
<evidence type="ECO:0000313" key="1">
    <source>
        <dbReference type="EMBL" id="QQQ19733.1"/>
    </source>
</evidence>
<dbReference type="Proteomes" id="UP000595448">
    <property type="component" value="Chromosome"/>
</dbReference>
<organism evidence="1 2">
    <name type="scientific">Brevundimonas vitisensis</name>
    <dbReference type="NCBI Taxonomy" id="2800818"/>
    <lineage>
        <taxon>Bacteria</taxon>
        <taxon>Pseudomonadati</taxon>
        <taxon>Pseudomonadota</taxon>
        <taxon>Alphaproteobacteria</taxon>
        <taxon>Caulobacterales</taxon>
        <taxon>Caulobacteraceae</taxon>
        <taxon>Brevundimonas</taxon>
    </lineage>
</organism>
<keyword evidence="2" id="KW-1185">Reference proteome</keyword>
<evidence type="ECO:0000313" key="2">
    <source>
        <dbReference type="Proteomes" id="UP000595448"/>
    </source>
</evidence>